<proteinExistence type="predicted"/>
<keyword evidence="2" id="KW-1133">Transmembrane helix</keyword>
<dbReference type="Pfam" id="PF25959">
    <property type="entry name" value="DUF7996"/>
    <property type="match status" value="1"/>
</dbReference>
<evidence type="ECO:0000313" key="4">
    <source>
        <dbReference type="Proteomes" id="UP000437065"/>
    </source>
</evidence>
<feature type="transmembrane region" description="Helical" evidence="2">
    <location>
        <begin position="59"/>
        <end position="77"/>
    </location>
</feature>
<protein>
    <submittedName>
        <fullName evidence="3">Uncharacterized protein</fullName>
    </submittedName>
</protein>
<feature type="compositionally biased region" description="Acidic residues" evidence="1">
    <location>
        <begin position="97"/>
        <end position="110"/>
    </location>
</feature>
<evidence type="ECO:0000256" key="2">
    <source>
        <dbReference type="SAM" id="Phobius"/>
    </source>
</evidence>
<organism evidence="3 4">
    <name type="scientific">Halobaculum saliterrae</name>
    <dbReference type="NCBI Taxonomy" id="2073113"/>
    <lineage>
        <taxon>Archaea</taxon>
        <taxon>Methanobacteriati</taxon>
        <taxon>Methanobacteriota</taxon>
        <taxon>Stenosarchaea group</taxon>
        <taxon>Halobacteria</taxon>
        <taxon>Halobacteriales</taxon>
        <taxon>Haloferacaceae</taxon>
        <taxon>Halobaculum</taxon>
    </lineage>
</organism>
<comment type="caution">
    <text evidence="3">The sequence shown here is derived from an EMBL/GenBank/DDBJ whole genome shotgun (WGS) entry which is preliminary data.</text>
</comment>
<dbReference type="InterPro" id="IPR058309">
    <property type="entry name" value="DUF7996"/>
</dbReference>
<feature type="compositionally biased region" description="Polar residues" evidence="1">
    <location>
        <begin position="120"/>
        <end position="134"/>
    </location>
</feature>
<sequence length="144" mass="15497">MGTEPETDVDPRSDSPSRDYPFGLSSRQLFVLVVLVGLIGPGLGVYALEQANLSTVADFVWIVGYGTTVLVVWFIWLRPLDFSGSSAQDTSPATESEQVETESEDHDDAETANAAEEPDQSNTPPNKNTSQSSAPERAETSDST</sequence>
<evidence type="ECO:0000256" key="1">
    <source>
        <dbReference type="SAM" id="MobiDB-lite"/>
    </source>
</evidence>
<dbReference type="EMBL" id="WUUS01000012">
    <property type="protein sequence ID" value="MXR43059.1"/>
    <property type="molecule type" value="Genomic_DNA"/>
</dbReference>
<accession>A0A6B0T940</accession>
<feature type="compositionally biased region" description="Polar residues" evidence="1">
    <location>
        <begin position="84"/>
        <end position="96"/>
    </location>
</feature>
<evidence type="ECO:0000313" key="3">
    <source>
        <dbReference type="EMBL" id="MXR43059.1"/>
    </source>
</evidence>
<dbReference type="Proteomes" id="UP000437065">
    <property type="component" value="Unassembled WGS sequence"/>
</dbReference>
<reference evidence="3 4" key="1">
    <citation type="submission" date="2019-12" db="EMBL/GenBank/DDBJ databases">
        <title>Isolation and characterization of three novel carbon monoxide-oxidizing members of Halobacteria from salione crusts and soils.</title>
        <authorList>
            <person name="Myers M.R."/>
            <person name="King G.M."/>
        </authorList>
    </citation>
    <scope>NUCLEOTIDE SEQUENCE [LARGE SCALE GENOMIC DNA]</scope>
    <source>
        <strain evidence="3 4">WSA2</strain>
    </source>
</reference>
<feature type="transmembrane region" description="Helical" evidence="2">
    <location>
        <begin position="29"/>
        <end position="47"/>
    </location>
</feature>
<name>A0A6B0T940_9EURY</name>
<keyword evidence="2" id="KW-0472">Membrane</keyword>
<keyword evidence="2" id="KW-0812">Transmembrane</keyword>
<gene>
    <name evidence="3" type="ORF">GRX01_17145</name>
</gene>
<dbReference type="RefSeq" id="WP_159670546.1">
    <property type="nucleotide sequence ID" value="NZ_WUUS01000012.1"/>
</dbReference>
<dbReference type="OrthoDB" id="304630at2157"/>
<feature type="region of interest" description="Disordered" evidence="1">
    <location>
        <begin position="84"/>
        <end position="144"/>
    </location>
</feature>
<dbReference type="AlphaFoldDB" id="A0A6B0T940"/>
<keyword evidence="4" id="KW-1185">Reference proteome</keyword>